<proteinExistence type="predicted"/>
<feature type="region of interest" description="Disordered" evidence="1">
    <location>
        <begin position="19"/>
        <end position="108"/>
    </location>
</feature>
<evidence type="ECO:0000256" key="2">
    <source>
        <dbReference type="SAM" id="SignalP"/>
    </source>
</evidence>
<evidence type="ECO:0000313" key="4">
    <source>
        <dbReference type="Proteomes" id="UP000664144"/>
    </source>
</evidence>
<accession>A0A939JAW8</accession>
<gene>
    <name evidence="3" type="ORF">J0X19_20205</name>
</gene>
<keyword evidence="4" id="KW-1185">Reference proteome</keyword>
<name>A0A939JAW8_9BACT</name>
<dbReference type="RefSeq" id="WP_206986239.1">
    <property type="nucleotide sequence ID" value="NZ_JAFLQZ010000018.1"/>
</dbReference>
<keyword evidence="2" id="KW-0732">Signal</keyword>
<feature type="chain" id="PRO_5036875084" evidence="2">
    <location>
        <begin position="22"/>
        <end position="108"/>
    </location>
</feature>
<organism evidence="3 4">
    <name type="scientific">Hymenobacter telluris</name>
    <dbReference type="NCBI Taxonomy" id="2816474"/>
    <lineage>
        <taxon>Bacteria</taxon>
        <taxon>Pseudomonadati</taxon>
        <taxon>Bacteroidota</taxon>
        <taxon>Cytophagia</taxon>
        <taxon>Cytophagales</taxon>
        <taxon>Hymenobacteraceae</taxon>
        <taxon>Hymenobacter</taxon>
    </lineage>
</organism>
<feature type="signal peptide" evidence="2">
    <location>
        <begin position="1"/>
        <end position="21"/>
    </location>
</feature>
<protein>
    <submittedName>
        <fullName evidence="3">Uncharacterized protein</fullName>
    </submittedName>
</protein>
<dbReference type="Proteomes" id="UP000664144">
    <property type="component" value="Unassembled WGS sequence"/>
</dbReference>
<comment type="caution">
    <text evidence="3">The sequence shown here is derived from an EMBL/GenBank/DDBJ whole genome shotgun (WGS) entry which is preliminary data.</text>
</comment>
<dbReference type="EMBL" id="JAFLQZ010000018">
    <property type="protein sequence ID" value="MBO0360294.1"/>
    <property type="molecule type" value="Genomic_DNA"/>
</dbReference>
<evidence type="ECO:0000256" key="1">
    <source>
        <dbReference type="SAM" id="MobiDB-lite"/>
    </source>
</evidence>
<feature type="compositionally biased region" description="Polar residues" evidence="1">
    <location>
        <begin position="19"/>
        <end position="33"/>
    </location>
</feature>
<dbReference type="AlphaFoldDB" id="A0A939JAW8"/>
<evidence type="ECO:0000313" key="3">
    <source>
        <dbReference type="EMBL" id="MBO0360294.1"/>
    </source>
</evidence>
<reference evidence="3" key="1">
    <citation type="submission" date="2021-03" db="EMBL/GenBank/DDBJ databases">
        <authorList>
            <person name="Kim M.K."/>
        </authorList>
    </citation>
    <scope>NUCLEOTIDE SEQUENCE</scope>
    <source>
        <strain evidence="3">BT186</strain>
    </source>
</reference>
<sequence length="108" mass="11293">MSRFIYLPLVLLGLMATAAQSQNRAPVSSTQRSLGERVSPMPGVVLPTGASQRNLEPMPAPSKVQPNGTLPLPAFPRGNVSVGALDSGQVVKPASGSTPPARTPRRRP</sequence>